<gene>
    <name evidence="13" type="ORF">PHISCL_02417</name>
</gene>
<evidence type="ECO:0000256" key="8">
    <source>
        <dbReference type="ARBA" id="ARBA00023136"/>
    </source>
</evidence>
<dbReference type="FunFam" id="3.40.50.720:FF:000131">
    <property type="entry name" value="Short-chain dehydrogenase/reductase 3"/>
    <property type="match status" value="1"/>
</dbReference>
<evidence type="ECO:0000256" key="7">
    <source>
        <dbReference type="ARBA" id="ARBA00023098"/>
    </source>
</evidence>
<evidence type="ECO:0000256" key="2">
    <source>
        <dbReference type="ARBA" id="ARBA00006484"/>
    </source>
</evidence>
<dbReference type="Proteomes" id="UP000266188">
    <property type="component" value="Unassembled WGS sequence"/>
</dbReference>
<comment type="function">
    <text evidence="9">Catalyzes the reduction of all-trans-retinal to all-trans-retinol in the presence of NADPH.</text>
</comment>
<organism evidence="13 14">
    <name type="scientific">Aspergillus sclerotialis</name>
    <dbReference type="NCBI Taxonomy" id="2070753"/>
    <lineage>
        <taxon>Eukaryota</taxon>
        <taxon>Fungi</taxon>
        <taxon>Dikarya</taxon>
        <taxon>Ascomycota</taxon>
        <taxon>Pezizomycotina</taxon>
        <taxon>Eurotiomycetes</taxon>
        <taxon>Eurotiomycetidae</taxon>
        <taxon>Eurotiales</taxon>
        <taxon>Aspergillaceae</taxon>
        <taxon>Aspergillus</taxon>
        <taxon>Aspergillus subgen. Polypaecilum</taxon>
    </lineage>
</organism>
<keyword evidence="6" id="KW-0560">Oxidoreductase</keyword>
<dbReference type="PANTHER" id="PTHR24322:SF736">
    <property type="entry name" value="RETINOL DEHYDROGENASE 10"/>
    <property type="match status" value="1"/>
</dbReference>
<dbReference type="GO" id="GO:0052650">
    <property type="term" value="F:all-trans-retinol dehydrogenase (NADP+) activity"/>
    <property type="evidence" value="ECO:0007669"/>
    <property type="project" value="UniProtKB-ARBA"/>
</dbReference>
<keyword evidence="8" id="KW-0472">Membrane</keyword>
<dbReference type="Pfam" id="PF00106">
    <property type="entry name" value="adh_short"/>
    <property type="match status" value="1"/>
</dbReference>
<evidence type="ECO:0000256" key="12">
    <source>
        <dbReference type="RuleBase" id="RU000363"/>
    </source>
</evidence>
<keyword evidence="5" id="KW-1133">Transmembrane helix</keyword>
<proteinExistence type="inferred from homology"/>
<evidence type="ECO:0000313" key="14">
    <source>
        <dbReference type="Proteomes" id="UP000266188"/>
    </source>
</evidence>
<dbReference type="PRINTS" id="PR00081">
    <property type="entry name" value="GDHRDH"/>
</dbReference>
<evidence type="ECO:0000256" key="10">
    <source>
        <dbReference type="ARBA" id="ARBA00068717"/>
    </source>
</evidence>
<evidence type="ECO:0000256" key="1">
    <source>
        <dbReference type="ARBA" id="ARBA00004141"/>
    </source>
</evidence>
<dbReference type="InterPro" id="IPR002347">
    <property type="entry name" value="SDR_fam"/>
</dbReference>
<evidence type="ECO:0000256" key="9">
    <source>
        <dbReference type="ARBA" id="ARBA00059620"/>
    </source>
</evidence>
<evidence type="ECO:0000256" key="6">
    <source>
        <dbReference type="ARBA" id="ARBA00023002"/>
    </source>
</evidence>
<dbReference type="STRING" id="2070753.A0A3A2ZV68"/>
<evidence type="ECO:0000256" key="11">
    <source>
        <dbReference type="ARBA" id="ARBA00082544"/>
    </source>
</evidence>
<dbReference type="AlphaFoldDB" id="A0A3A2ZV68"/>
<dbReference type="Gene3D" id="3.40.50.720">
    <property type="entry name" value="NAD(P)-binding Rossmann-like Domain"/>
    <property type="match status" value="1"/>
</dbReference>
<protein>
    <recommendedName>
        <fullName evidence="10">Short-chain dehydrogenase/reductase 3</fullName>
    </recommendedName>
    <alternativeName>
        <fullName evidence="11">Retinal short-chain dehydrogenase/reductase 1</fullName>
    </alternativeName>
</protein>
<comment type="caution">
    <text evidence="13">The sequence shown here is derived from an EMBL/GenBank/DDBJ whole genome shotgun (WGS) entry which is preliminary data.</text>
</comment>
<evidence type="ECO:0000313" key="13">
    <source>
        <dbReference type="EMBL" id="RJE25267.1"/>
    </source>
</evidence>
<reference evidence="14" key="1">
    <citation type="submission" date="2017-02" db="EMBL/GenBank/DDBJ databases">
        <authorList>
            <person name="Tafer H."/>
            <person name="Lopandic K."/>
        </authorList>
    </citation>
    <scope>NUCLEOTIDE SEQUENCE [LARGE SCALE GENOMIC DNA]</scope>
    <source>
        <strain evidence="14">CBS 366.77</strain>
    </source>
</reference>
<evidence type="ECO:0000256" key="4">
    <source>
        <dbReference type="ARBA" id="ARBA00022857"/>
    </source>
</evidence>
<dbReference type="SUPFAM" id="SSF51735">
    <property type="entry name" value="NAD(P)-binding Rossmann-fold domains"/>
    <property type="match status" value="1"/>
</dbReference>
<keyword evidence="7" id="KW-0443">Lipid metabolism</keyword>
<dbReference type="OrthoDB" id="10253736at2759"/>
<dbReference type="PANTHER" id="PTHR24322">
    <property type="entry name" value="PKSB"/>
    <property type="match status" value="1"/>
</dbReference>
<keyword evidence="3" id="KW-0812">Transmembrane</keyword>
<dbReference type="EMBL" id="MVGC01000053">
    <property type="protein sequence ID" value="RJE25267.1"/>
    <property type="molecule type" value="Genomic_DNA"/>
</dbReference>
<evidence type="ECO:0000256" key="5">
    <source>
        <dbReference type="ARBA" id="ARBA00022989"/>
    </source>
</evidence>
<comment type="subcellular location">
    <subcellularLocation>
        <location evidence="1">Membrane</location>
        <topology evidence="1">Multi-pass membrane protein</topology>
    </subcellularLocation>
</comment>
<keyword evidence="4" id="KW-0521">NADP</keyword>
<evidence type="ECO:0000256" key="3">
    <source>
        <dbReference type="ARBA" id="ARBA00022692"/>
    </source>
</evidence>
<dbReference type="PRINTS" id="PR00080">
    <property type="entry name" value="SDRFAMILY"/>
</dbReference>
<accession>A0A3A2ZV68</accession>
<dbReference type="InterPro" id="IPR036291">
    <property type="entry name" value="NAD(P)-bd_dom_sf"/>
</dbReference>
<comment type="similarity">
    <text evidence="2 12">Belongs to the short-chain dehydrogenases/reductases (SDR) family.</text>
</comment>
<keyword evidence="14" id="KW-1185">Reference proteome</keyword>
<sequence length="334" mass="37197">MSSQKQVQLCLDAAQSMVTRLPPSVQRALVNPYVKKGVAFLVALRLLKGFSGYLSKRAQNSWLTIDRWDPKRELAVITGGCGGIGKKIMEDLNKKNVKVIILDIKEPDFPLPPNVFFYKTDIISRPAVKESASQIKRDHGIATILINNAGVANSGTILDEPDEKIRLTMEVNTLSHFWTVKEFLPGMIQKDHGHIVTIASLASFVSFAGITDYSCSKASALAFHEGLTQEIRHWYKSKKIRTSVIHPTWIRTPLIDAILQAGKEWKQPILEPEQVSSAVVNQIVSGNGGQVLVPGSSGVVSMVRGFPQWLQERIRNKTSMMFVRLRELELEIGK</sequence>
<name>A0A3A2ZV68_9EURO</name>
<dbReference type="GO" id="GO:0016020">
    <property type="term" value="C:membrane"/>
    <property type="evidence" value="ECO:0007669"/>
    <property type="project" value="UniProtKB-SubCell"/>
</dbReference>